<feature type="region of interest" description="Disordered" evidence="1">
    <location>
        <begin position="308"/>
        <end position="327"/>
    </location>
</feature>
<gene>
    <name evidence="2" type="ORF">PR048_011598</name>
</gene>
<dbReference type="Proteomes" id="UP001159363">
    <property type="component" value="Chromosome X"/>
</dbReference>
<proteinExistence type="predicted"/>
<evidence type="ECO:0000313" key="3">
    <source>
        <dbReference type="Proteomes" id="UP001159363"/>
    </source>
</evidence>
<sequence>MPLCRLPLSRHHKHLRLQWACERCRCRAEWDNVVFRTSPDSTCPTVMAAFMLDASVVTAIWPPALWSYIANNRQVRWFGAPLDTTCALDSCVLRAIGTATATLGRYAPYGSELKARLQESKDLVKRDLVERETGHTLEQQLANECLKHGVKKKREKWLSQSTLQKELVNACGKAGLTRYPFPWQFSHPFSASVSAAPTLQPSPPPEVPGSGYNSFPTHFLLAFLLLPRRLQPSPPPEVPGSGYNSFPTHFLLAFLLLPRRLQPSPPPEVPGSGLQPSPPPEVPGSGYNSFPTHFLLAFLLLPRRLQPSPPPEVPGSGLQPSPPPEVPGSGYNSFRTHFLLAFLLLPRRLQPSPPPEVPGSGYNSFRTRGHARSAYSPHTKWVRLPVGSLPGFHMWQSCRTMQLVDGFYRGYPVPPPFHSCTAPYSPRFTPIGSQYHDVKCRINLSTLMASLAKQQQNAGT</sequence>
<dbReference type="EMBL" id="JARBHB010000004">
    <property type="protein sequence ID" value="KAJ8885401.1"/>
    <property type="molecule type" value="Genomic_DNA"/>
</dbReference>
<comment type="caution">
    <text evidence="2">The sequence shown here is derived from an EMBL/GenBank/DDBJ whole genome shotgun (WGS) entry which is preliminary data.</text>
</comment>
<name>A0ABQ9HM21_9NEOP</name>
<evidence type="ECO:0000313" key="2">
    <source>
        <dbReference type="EMBL" id="KAJ8885401.1"/>
    </source>
</evidence>
<keyword evidence="3" id="KW-1185">Reference proteome</keyword>
<organism evidence="2 3">
    <name type="scientific">Dryococelus australis</name>
    <dbReference type="NCBI Taxonomy" id="614101"/>
    <lineage>
        <taxon>Eukaryota</taxon>
        <taxon>Metazoa</taxon>
        <taxon>Ecdysozoa</taxon>
        <taxon>Arthropoda</taxon>
        <taxon>Hexapoda</taxon>
        <taxon>Insecta</taxon>
        <taxon>Pterygota</taxon>
        <taxon>Neoptera</taxon>
        <taxon>Polyneoptera</taxon>
        <taxon>Phasmatodea</taxon>
        <taxon>Verophasmatodea</taxon>
        <taxon>Anareolatae</taxon>
        <taxon>Phasmatidae</taxon>
        <taxon>Eurycanthinae</taxon>
        <taxon>Dryococelus</taxon>
    </lineage>
</organism>
<reference evidence="2 3" key="1">
    <citation type="submission" date="2023-02" db="EMBL/GenBank/DDBJ databases">
        <title>LHISI_Scaffold_Assembly.</title>
        <authorList>
            <person name="Stuart O.P."/>
            <person name="Cleave R."/>
            <person name="Magrath M.J.L."/>
            <person name="Mikheyev A.S."/>
        </authorList>
    </citation>
    <scope>NUCLEOTIDE SEQUENCE [LARGE SCALE GENOMIC DNA]</scope>
    <source>
        <strain evidence="2">Daus_M_001</strain>
        <tissue evidence="2">Leg muscle</tissue>
    </source>
</reference>
<accession>A0ABQ9HM21</accession>
<feature type="region of interest" description="Disordered" evidence="1">
    <location>
        <begin position="264"/>
        <end position="285"/>
    </location>
</feature>
<evidence type="ECO:0000256" key="1">
    <source>
        <dbReference type="SAM" id="MobiDB-lite"/>
    </source>
</evidence>
<protein>
    <submittedName>
        <fullName evidence="2">Uncharacterized protein</fullName>
    </submittedName>
</protein>